<evidence type="ECO:0000313" key="1">
    <source>
        <dbReference type="EMBL" id="EPH09196.1"/>
    </source>
</evidence>
<gene>
    <name evidence="1" type="ORF">HMPREF9309_00715</name>
</gene>
<comment type="caution">
    <text evidence="1">The sequence shown here is derived from an EMBL/GenBank/DDBJ whole genome shotgun (WGS) entry which is preliminary data.</text>
</comment>
<dbReference type="Proteomes" id="UP000014539">
    <property type="component" value="Unassembled WGS sequence"/>
</dbReference>
<name>S3XGD3_9BACT</name>
<evidence type="ECO:0000313" key="2">
    <source>
        <dbReference type="Proteomes" id="UP000014539"/>
    </source>
</evidence>
<keyword evidence="2" id="KW-1185">Reference proteome</keyword>
<reference evidence="1 2" key="1">
    <citation type="submission" date="2013-06" db="EMBL/GenBank/DDBJ databases">
        <title>The Genome Sequence of Campylobacter ureolyticus ACS-301-V-SCH3B.</title>
        <authorList>
            <consortium name="The Broad Institute Genomics Platform"/>
            <person name="Earl A."/>
            <person name="Ward D."/>
            <person name="Feldgarden M."/>
            <person name="Gevers D."/>
            <person name="Saerens B."/>
            <person name="Vaneechoutte M."/>
            <person name="Walker B."/>
            <person name="Young S."/>
            <person name="Zeng Q."/>
            <person name="Gargeya S."/>
            <person name="Fitzgerald M."/>
            <person name="Haas B."/>
            <person name="Abouelleil A."/>
            <person name="Allen A.W."/>
            <person name="Alvarado L."/>
            <person name="Arachchi H.M."/>
            <person name="Berlin A.M."/>
            <person name="Chapman S.B."/>
            <person name="Gainer-Dewar J."/>
            <person name="Goldberg J."/>
            <person name="Griggs A."/>
            <person name="Gujja S."/>
            <person name="Hansen M."/>
            <person name="Howarth C."/>
            <person name="Imamovic A."/>
            <person name="Ireland A."/>
            <person name="Larimer J."/>
            <person name="McCowan C."/>
            <person name="Murphy C."/>
            <person name="Pearson M."/>
            <person name="Poon T.W."/>
            <person name="Priest M."/>
            <person name="Roberts A."/>
            <person name="Saif S."/>
            <person name="Shea T."/>
            <person name="Sisk P."/>
            <person name="Sykes S."/>
            <person name="Wortman J."/>
            <person name="Nusbaum C."/>
            <person name="Birren B."/>
        </authorList>
    </citation>
    <scope>NUCLEOTIDE SEQUENCE [LARGE SCALE GENOMIC DNA]</scope>
    <source>
        <strain evidence="1 2">ACS-301-V-Sch3b</strain>
    </source>
</reference>
<dbReference type="PATRIC" id="fig|883165.3.peg.731"/>
<dbReference type="AlphaFoldDB" id="S3XGD3"/>
<dbReference type="EMBL" id="AGYD01000005">
    <property type="protein sequence ID" value="EPH09196.1"/>
    <property type="molecule type" value="Genomic_DNA"/>
</dbReference>
<dbReference type="RefSeq" id="WP_016646570.1">
    <property type="nucleotide sequence ID" value="NZ_KE340326.1"/>
</dbReference>
<dbReference type="HOGENOM" id="CLU_703351_0_0_7"/>
<accession>S3XGD3</accession>
<sequence>MENLSKNLERYIDCISFLYDLSDDVKADEVTNLLENLINEAKDIIAKEISPLANTAKNLELEKEKFLEKLSVCLDIIADDIDQQKFNNDKKFLFFLNEDDFKKLRPEFENLAKKVCDDLEVVSKEIYVLENKECFNDYFYIKIEKFDEELNSLKGFLINFIQSKYENINTQILYITLSRAFEFFAVDTVQISNKYARHIPKHYSKEERKEYISEIKENYIDYIVSNLAHFEDIINHAIDDYNNIVSNLISDEDYKLDDTLLKITYFMLNNEKLALMPSYMALSIACERFYKPMRKDDKDYIFNAKYHSKSLFETAKMILKNCSYDEKILKQIIEDFLANLKKEICENPTNNYEIFYFFILMRSITHFRYALINKFEFRKVAENKAKNNEEK</sequence>
<organism evidence="1 2">
    <name type="scientific">Campylobacter ureolyticus ACS-301-V-Sch3b</name>
    <dbReference type="NCBI Taxonomy" id="883165"/>
    <lineage>
        <taxon>Bacteria</taxon>
        <taxon>Pseudomonadati</taxon>
        <taxon>Campylobacterota</taxon>
        <taxon>Epsilonproteobacteria</taxon>
        <taxon>Campylobacterales</taxon>
        <taxon>Campylobacteraceae</taxon>
        <taxon>Campylobacter</taxon>
    </lineage>
</organism>
<protein>
    <submittedName>
        <fullName evidence="1">Uncharacterized protein</fullName>
    </submittedName>
</protein>
<proteinExistence type="predicted"/>